<evidence type="ECO:0000256" key="1">
    <source>
        <dbReference type="ARBA" id="ARBA00004651"/>
    </source>
</evidence>
<reference evidence="9 10" key="1">
    <citation type="submission" date="2014-05" db="EMBL/GenBank/DDBJ databases">
        <title>Novel Listeriaceae from food processing environments.</title>
        <authorList>
            <person name="den Bakker H.C."/>
        </authorList>
    </citation>
    <scope>NUCLEOTIDE SEQUENCE [LARGE SCALE GENOMIC DNA]</scope>
    <source>
        <strain evidence="9 10">FSL A5-0281</strain>
    </source>
</reference>
<feature type="transmembrane region" description="Helical" evidence="8">
    <location>
        <begin position="204"/>
        <end position="226"/>
    </location>
</feature>
<feature type="transmembrane region" description="Helical" evidence="8">
    <location>
        <begin position="264"/>
        <end position="286"/>
    </location>
</feature>
<accession>A0A099WDG2</accession>
<dbReference type="SUPFAM" id="SSF161098">
    <property type="entry name" value="MetI-like"/>
    <property type="match status" value="1"/>
</dbReference>
<evidence type="ECO:0000256" key="3">
    <source>
        <dbReference type="ARBA" id="ARBA00022475"/>
    </source>
</evidence>
<evidence type="ECO:0000256" key="4">
    <source>
        <dbReference type="ARBA" id="ARBA00022692"/>
    </source>
</evidence>
<dbReference type="AlphaFoldDB" id="A0A099WDG2"/>
<proteinExistence type="inferred from homology"/>
<dbReference type="InterPro" id="IPR000515">
    <property type="entry name" value="MetI-like"/>
</dbReference>
<dbReference type="EMBL" id="JNFA01000011">
    <property type="protein sequence ID" value="KGL42548.1"/>
    <property type="molecule type" value="Genomic_DNA"/>
</dbReference>
<dbReference type="GeneID" id="58716498"/>
<keyword evidence="10" id="KW-1185">Reference proteome</keyword>
<evidence type="ECO:0000256" key="2">
    <source>
        <dbReference type="ARBA" id="ARBA00022448"/>
    </source>
</evidence>
<dbReference type="eggNOG" id="COG1175">
    <property type="taxonomic scope" value="Bacteria"/>
</dbReference>
<keyword evidence="3" id="KW-1003">Cell membrane</keyword>
<evidence type="ECO:0000256" key="5">
    <source>
        <dbReference type="ARBA" id="ARBA00022989"/>
    </source>
</evidence>
<feature type="transmembrane region" description="Helical" evidence="8">
    <location>
        <begin position="111"/>
        <end position="136"/>
    </location>
</feature>
<dbReference type="PANTHER" id="PTHR43227">
    <property type="entry name" value="BLL4140 PROTEIN"/>
    <property type="match status" value="1"/>
</dbReference>
<dbReference type="InterPro" id="IPR035277">
    <property type="entry name" value="MalF_N"/>
</dbReference>
<dbReference type="SUPFAM" id="SSF160964">
    <property type="entry name" value="MalF N-terminal region-like"/>
    <property type="match status" value="1"/>
</dbReference>
<keyword evidence="5 8" id="KW-1133">Transmembrane helix</keyword>
<gene>
    <name evidence="9" type="ORF">EP57_03550</name>
</gene>
<dbReference type="Gene3D" id="1.10.3720.10">
    <property type="entry name" value="MetI-like"/>
    <property type="match status" value="1"/>
</dbReference>
<dbReference type="RefSeq" id="WP_036084287.1">
    <property type="nucleotide sequence ID" value="NZ_CBCSHQ010000001.1"/>
</dbReference>
<dbReference type="InterPro" id="IPR050809">
    <property type="entry name" value="UgpAE/MalFG_permease"/>
</dbReference>
<dbReference type="InterPro" id="IPR035906">
    <property type="entry name" value="MetI-like_sf"/>
</dbReference>
<evidence type="ECO:0000313" key="10">
    <source>
        <dbReference type="Proteomes" id="UP000029844"/>
    </source>
</evidence>
<organism evidence="9 10">
    <name type="scientific">Listeria booriae</name>
    <dbReference type="NCBI Taxonomy" id="1552123"/>
    <lineage>
        <taxon>Bacteria</taxon>
        <taxon>Bacillati</taxon>
        <taxon>Bacillota</taxon>
        <taxon>Bacilli</taxon>
        <taxon>Bacillales</taxon>
        <taxon>Listeriaceae</taxon>
        <taxon>Listeria</taxon>
    </lineage>
</organism>
<evidence type="ECO:0000256" key="6">
    <source>
        <dbReference type="ARBA" id="ARBA00023016"/>
    </source>
</evidence>
<comment type="subcellular location">
    <subcellularLocation>
        <location evidence="1 8">Cell membrane</location>
        <topology evidence="1 8">Multi-pass membrane protein</topology>
    </subcellularLocation>
</comment>
<evidence type="ECO:0000256" key="7">
    <source>
        <dbReference type="ARBA" id="ARBA00023136"/>
    </source>
</evidence>
<keyword evidence="7 8" id="KW-0472">Membrane</keyword>
<dbReference type="PANTHER" id="PTHR43227:SF11">
    <property type="entry name" value="BLL4140 PROTEIN"/>
    <property type="match status" value="1"/>
</dbReference>
<feature type="transmembrane region" description="Helical" evidence="8">
    <location>
        <begin position="78"/>
        <end position="99"/>
    </location>
</feature>
<feature type="transmembrane region" description="Helical" evidence="8">
    <location>
        <begin position="156"/>
        <end position="184"/>
    </location>
</feature>
<dbReference type="OrthoDB" id="9785347at2"/>
<name>A0A099WDG2_9LIST</name>
<evidence type="ECO:0000313" key="9">
    <source>
        <dbReference type="EMBL" id="KGL42548.1"/>
    </source>
</evidence>
<dbReference type="Gene3D" id="1.20.58.370">
    <property type="entry name" value="MalF N-terminal region-like"/>
    <property type="match status" value="1"/>
</dbReference>
<feature type="transmembrane region" description="Helical" evidence="8">
    <location>
        <begin position="20"/>
        <end position="44"/>
    </location>
</feature>
<keyword evidence="2 8" id="KW-0813">Transport</keyword>
<comment type="caution">
    <text evidence="9">The sequence shown here is derived from an EMBL/GenBank/DDBJ whole genome shotgun (WGS) entry which is preliminary data.</text>
</comment>
<keyword evidence="4 8" id="KW-0812">Transmembrane</keyword>
<dbReference type="GO" id="GO:0005886">
    <property type="term" value="C:plasma membrane"/>
    <property type="evidence" value="ECO:0007669"/>
    <property type="project" value="UniProtKB-SubCell"/>
</dbReference>
<comment type="similarity">
    <text evidence="8">Belongs to the binding-protein-dependent transport system permease family.</text>
</comment>
<dbReference type="GO" id="GO:0055085">
    <property type="term" value="P:transmembrane transport"/>
    <property type="evidence" value="ECO:0007669"/>
    <property type="project" value="InterPro"/>
</dbReference>
<dbReference type="Proteomes" id="UP000029844">
    <property type="component" value="Unassembled WGS sequence"/>
</dbReference>
<protein>
    <submittedName>
        <fullName evidence="9">ABC transporter permease</fullName>
    </submittedName>
</protein>
<dbReference type="PROSITE" id="PS50928">
    <property type="entry name" value="ABC_TM1"/>
    <property type="match status" value="1"/>
</dbReference>
<dbReference type="STRING" id="1552123.EP57_03550"/>
<dbReference type="Pfam" id="PF00528">
    <property type="entry name" value="BPD_transp_1"/>
    <property type="match status" value="1"/>
</dbReference>
<sequence length="296" mass="32447">MSLQAKPNLRRGAGLKTYLYIAPAVLFVFCFCILSILFTLVISFTNWSGLGDFEFVGFSNYIAVFQDKNFLLSCINTLVWVAAGLIIPVVLPLLFAIAITKSSFSTLFKNLFYFPNAVSGVIVGLIMTSLLSMYGLPQLLGMMGFDNLDKNWLNIPYVNTGVMIGAGIWQGIGMNMLLFIIGLVNMPTEPIEAAKLEGASGLTLYTKIILPLLKPTIIVVVLMSLVNSFKTFDSIWVMTGGGPYRTSETLAVTMYKESFSNSHLGMGSAIAVMLSVIILVISIFYLRKTFTREGGQ</sequence>
<dbReference type="CDD" id="cd06261">
    <property type="entry name" value="TM_PBP2"/>
    <property type="match status" value="1"/>
</dbReference>
<keyword evidence="6" id="KW-0346">Stress response</keyword>
<evidence type="ECO:0000256" key="8">
    <source>
        <dbReference type="RuleBase" id="RU363032"/>
    </source>
</evidence>